<dbReference type="Gene3D" id="3.30.200.20">
    <property type="entry name" value="Phosphorylase Kinase, domain 1"/>
    <property type="match status" value="1"/>
</dbReference>
<proteinExistence type="predicted"/>
<organism evidence="1 2">
    <name type="scientific">Prorocentrum cordatum</name>
    <dbReference type="NCBI Taxonomy" id="2364126"/>
    <lineage>
        <taxon>Eukaryota</taxon>
        <taxon>Sar</taxon>
        <taxon>Alveolata</taxon>
        <taxon>Dinophyceae</taxon>
        <taxon>Prorocentrales</taxon>
        <taxon>Prorocentraceae</taxon>
        <taxon>Prorocentrum</taxon>
    </lineage>
</organism>
<protein>
    <recommendedName>
        <fullName evidence="3">Protein kinase domain-containing protein</fullName>
    </recommendedName>
</protein>
<name>A0ABN9PTB2_9DINO</name>
<dbReference type="SUPFAM" id="SSF56112">
    <property type="entry name" value="Protein kinase-like (PK-like)"/>
    <property type="match status" value="1"/>
</dbReference>
<evidence type="ECO:0000313" key="2">
    <source>
        <dbReference type="Proteomes" id="UP001189429"/>
    </source>
</evidence>
<comment type="caution">
    <text evidence="1">The sequence shown here is derived from an EMBL/GenBank/DDBJ whole genome shotgun (WGS) entry which is preliminary data.</text>
</comment>
<keyword evidence="2" id="KW-1185">Reference proteome</keyword>
<evidence type="ECO:0008006" key="3">
    <source>
        <dbReference type="Google" id="ProtNLM"/>
    </source>
</evidence>
<evidence type="ECO:0000313" key="1">
    <source>
        <dbReference type="EMBL" id="CAK0794880.1"/>
    </source>
</evidence>
<dbReference type="InterPro" id="IPR011009">
    <property type="entry name" value="Kinase-like_dom_sf"/>
</dbReference>
<dbReference type="Proteomes" id="UP001189429">
    <property type="component" value="Unassembled WGS sequence"/>
</dbReference>
<reference evidence="1" key="1">
    <citation type="submission" date="2023-10" db="EMBL/GenBank/DDBJ databases">
        <authorList>
            <person name="Chen Y."/>
            <person name="Shah S."/>
            <person name="Dougan E. K."/>
            <person name="Thang M."/>
            <person name="Chan C."/>
        </authorList>
    </citation>
    <scope>NUCLEOTIDE SEQUENCE [LARGE SCALE GENOMIC DNA]</scope>
</reference>
<accession>A0ABN9PTB2</accession>
<dbReference type="EMBL" id="CAUYUJ010001225">
    <property type="protein sequence ID" value="CAK0794880.1"/>
    <property type="molecule type" value="Genomic_DNA"/>
</dbReference>
<sequence length="108" mass="12221">MFWRFEVSGEKLIDEEETVRLVVYMLRQYRDAVSPQKGAVQLSGGIRYMNVADKYNVSKELGRGGQGVVYLATDKANNGQEVVVKMYDKTNQKEAQESITQSSSCSWT</sequence>
<gene>
    <name evidence="1" type="ORF">PCOR1329_LOCUS4734</name>
</gene>